<keyword evidence="2" id="KW-0812">Transmembrane</keyword>
<gene>
    <name evidence="4" type="ORF">ACFPM1_10970</name>
</gene>
<evidence type="ECO:0000256" key="2">
    <source>
        <dbReference type="SAM" id="Phobius"/>
    </source>
</evidence>
<feature type="compositionally biased region" description="Polar residues" evidence="1">
    <location>
        <begin position="94"/>
        <end position="107"/>
    </location>
</feature>
<keyword evidence="2" id="KW-0472">Membrane</keyword>
<dbReference type="InterPro" id="IPR036390">
    <property type="entry name" value="WH_DNA-bd_sf"/>
</dbReference>
<protein>
    <submittedName>
        <fullName evidence="4">Helix-turn-helix transcriptional regulator</fullName>
    </submittedName>
</protein>
<dbReference type="RefSeq" id="WP_256411832.1">
    <property type="nucleotide sequence ID" value="NZ_JANHDM010000006.1"/>
</dbReference>
<keyword evidence="2" id="KW-1133">Transmembrane helix</keyword>
<feature type="region of interest" description="Disordered" evidence="1">
    <location>
        <begin position="84"/>
        <end position="111"/>
    </location>
</feature>
<dbReference type="AlphaFoldDB" id="A0ABD5R2R3"/>
<feature type="domain" description="DUF7343" evidence="3">
    <location>
        <begin position="122"/>
        <end position="182"/>
    </location>
</feature>
<proteinExistence type="predicted"/>
<feature type="transmembrane region" description="Helical" evidence="2">
    <location>
        <begin position="12"/>
        <end position="38"/>
    </location>
</feature>
<reference evidence="4 5" key="1">
    <citation type="journal article" date="2019" name="Int. J. Syst. Evol. Microbiol.">
        <title>The Global Catalogue of Microorganisms (GCM) 10K type strain sequencing project: providing services to taxonomists for standard genome sequencing and annotation.</title>
        <authorList>
            <consortium name="The Broad Institute Genomics Platform"/>
            <consortium name="The Broad Institute Genome Sequencing Center for Infectious Disease"/>
            <person name="Wu L."/>
            <person name="Ma J."/>
        </authorList>
    </citation>
    <scope>NUCLEOTIDE SEQUENCE [LARGE SCALE GENOMIC DNA]</scope>
    <source>
        <strain evidence="4 5">CGMCC 1.12124</strain>
    </source>
</reference>
<dbReference type="Proteomes" id="UP001596118">
    <property type="component" value="Unassembled WGS sequence"/>
</dbReference>
<comment type="caution">
    <text evidence="4">The sequence shown here is derived from an EMBL/GenBank/DDBJ whole genome shotgun (WGS) entry which is preliminary data.</text>
</comment>
<evidence type="ECO:0000256" key="1">
    <source>
        <dbReference type="SAM" id="MobiDB-lite"/>
    </source>
</evidence>
<dbReference type="Pfam" id="PF24034">
    <property type="entry name" value="DUF7343"/>
    <property type="match status" value="1"/>
</dbReference>
<accession>A0ABD5R2R3</accession>
<dbReference type="InterPro" id="IPR036388">
    <property type="entry name" value="WH-like_DNA-bd_sf"/>
</dbReference>
<dbReference type="Gene3D" id="1.10.10.10">
    <property type="entry name" value="Winged helix-like DNA-binding domain superfamily/Winged helix DNA-binding domain"/>
    <property type="match status" value="1"/>
</dbReference>
<evidence type="ECO:0000313" key="4">
    <source>
        <dbReference type="EMBL" id="MFC5279270.1"/>
    </source>
</evidence>
<organism evidence="4 5">
    <name type="scientific">Halorubrum rubrum</name>
    <dbReference type="NCBI Taxonomy" id="1126240"/>
    <lineage>
        <taxon>Archaea</taxon>
        <taxon>Methanobacteriati</taxon>
        <taxon>Methanobacteriota</taxon>
        <taxon>Stenosarchaea group</taxon>
        <taxon>Halobacteria</taxon>
        <taxon>Halobacteriales</taxon>
        <taxon>Haloferacaceae</taxon>
        <taxon>Halorubrum</taxon>
    </lineage>
</organism>
<name>A0ABD5R2R3_9EURY</name>
<keyword evidence="5" id="KW-1185">Reference proteome</keyword>
<evidence type="ECO:0000313" key="5">
    <source>
        <dbReference type="Proteomes" id="UP001596118"/>
    </source>
</evidence>
<dbReference type="SUPFAM" id="SSF46785">
    <property type="entry name" value="Winged helix' DNA-binding domain"/>
    <property type="match status" value="1"/>
</dbReference>
<sequence>MIRIPSRPRSELLAIGIFVAAITVLVTQFITATPAAVAVGDESTRIGSLGWQFTLRDAALIAISSYAAGGSTIALLNGAESTSSTVADTERTDPSAQQSTDESSNELLQARREEWETVSERLTSNEELVYQMVLEADGVLPQSEIVDRTDLSKATVSRTLDSLEAKNLAERKRHGMGNTVLLT</sequence>
<evidence type="ECO:0000259" key="3">
    <source>
        <dbReference type="Pfam" id="PF24034"/>
    </source>
</evidence>
<dbReference type="EMBL" id="JBHSKY010000008">
    <property type="protein sequence ID" value="MFC5279270.1"/>
    <property type="molecule type" value="Genomic_DNA"/>
</dbReference>
<dbReference type="InterPro" id="IPR055767">
    <property type="entry name" value="DUF7343"/>
</dbReference>